<dbReference type="PANTHER" id="PTHR35037:SF3">
    <property type="entry name" value="C-TERMINAL REGION OF AIDA-LIKE PROTEIN"/>
    <property type="match status" value="1"/>
</dbReference>
<organism evidence="3 4">
    <name type="scientific">Aggregatibacter segnis ATCC 33393</name>
    <dbReference type="NCBI Taxonomy" id="888057"/>
    <lineage>
        <taxon>Bacteria</taxon>
        <taxon>Pseudomonadati</taxon>
        <taxon>Pseudomonadota</taxon>
        <taxon>Gammaproteobacteria</taxon>
        <taxon>Pasteurellales</taxon>
        <taxon>Pasteurellaceae</taxon>
        <taxon>Aggregatibacter</taxon>
    </lineage>
</organism>
<dbReference type="OrthoDB" id="6053567at2"/>
<dbReference type="Gene3D" id="2.40.128.130">
    <property type="entry name" value="Autotransporter beta-domain"/>
    <property type="match status" value="1"/>
</dbReference>
<dbReference type="STRING" id="739.GCA_001059425_01559"/>
<evidence type="ECO:0000259" key="2">
    <source>
        <dbReference type="PROSITE" id="PS51208"/>
    </source>
</evidence>
<evidence type="ECO:0000313" key="4">
    <source>
        <dbReference type="Proteomes" id="UP000032871"/>
    </source>
</evidence>
<name>E6KZ41_9PAST</name>
<dbReference type="AlphaFoldDB" id="E6KZ41"/>
<dbReference type="SUPFAM" id="SSF51126">
    <property type="entry name" value="Pectin lyase-like"/>
    <property type="match status" value="1"/>
</dbReference>
<dbReference type="SMART" id="SM00869">
    <property type="entry name" value="Autotransporter"/>
    <property type="match status" value="1"/>
</dbReference>
<dbReference type="InterPro" id="IPR006315">
    <property type="entry name" value="OM_autotransptr_brl_dom"/>
</dbReference>
<evidence type="ECO:0000313" key="3">
    <source>
        <dbReference type="EMBL" id="EFU67220.1"/>
    </source>
</evidence>
<dbReference type="InterPro" id="IPR036709">
    <property type="entry name" value="Autotransporte_beta_dom_sf"/>
</dbReference>
<dbReference type="Gene3D" id="2.160.20.20">
    <property type="match status" value="1"/>
</dbReference>
<dbReference type="PROSITE" id="PS51208">
    <property type="entry name" value="AUTOTRANSPORTER"/>
    <property type="match status" value="1"/>
</dbReference>
<dbReference type="SUPFAM" id="SSF103515">
    <property type="entry name" value="Autotransporter"/>
    <property type="match status" value="1"/>
</dbReference>
<keyword evidence="4" id="KW-1185">Reference proteome</keyword>
<dbReference type="HOGENOM" id="CLU_309453_0_0_6"/>
<dbReference type="RefSeq" id="WP_006719290.1">
    <property type="nucleotide sequence ID" value="NZ_GL622200.1"/>
</dbReference>
<feature type="domain" description="Autotransporter" evidence="2">
    <location>
        <begin position="682"/>
        <end position="969"/>
    </location>
</feature>
<protein>
    <submittedName>
        <fullName evidence="3">Autotransporter</fullName>
    </submittedName>
</protein>
<keyword evidence="1" id="KW-0732">Signal</keyword>
<dbReference type="InterPro" id="IPR005546">
    <property type="entry name" value="Autotransporte_beta"/>
</dbReference>
<dbReference type="NCBIfam" id="TIGR01414">
    <property type="entry name" value="autotrans_barl"/>
    <property type="match status" value="1"/>
</dbReference>
<gene>
    <name evidence="3" type="ORF">HMPREF9064_1567</name>
</gene>
<accession>E6KZ41</accession>
<sequence length="969" mass="104636">MLLNTKEKFKKTFLSTLIVSSFSIPALAVAAAGDTSPTMGTEGSGEFWKELNQNIDGDYKATLAPNSGEQFARPKGLIVRANNQVEIKGKTNINVTLASEANSGLAVNSNAAYGIAVGYDYAGGNASDTASLTLNDDANITVKNTENTVKSTKNFGGATAPFGQQLSGVKVYRTNGAKPVFNSEKKLTINVEDKTTAKIGDYLVGLYVSGDGAEANLKDSDITVKANGKFSAALKIGKPELPNTEKPADYKGAVVNSTGRMVLDTTESKDSATVRLFGTKSRLIADSDTSSGEIKSGNSAIVFDTQDYQTKVTYFLTVPVSRNEPNKDQEVRLNNTKISTNSNDASLIVADARKESSLAVTFAGDRVKNWFNNGEFVAENAKFALKGKDSEAKAAENGWLAETKVAATKGSDLTFTLSDQAKAIGLMQQQSKGDVRSKLDVHVNNQAVWELKQKGDEQRSTINALTLDNGVLDASKNIPTGATGTDYKVKLVKQDGSDGTLTSNNGEITLANSSYEDKLTVEGNYTANNGLLKVNTQWNTNDPNNGKSDLLEVTGNVEGVTKVVSLKANGAENLVDGSIGSIASDLGKNSTAVIRVQGSSNLHNFTGMTRTTGAGELQLASKRVGNATEYFWTVTSTNGDAIYVPSVPGYTLAPKLNLEVGYETVGTLHQRRGENQALSWEKSQANNQTWGRIIGKHLALDGKERLNLTANLSGFQFGHDFDVASTENSGKRFTGIYAGYTHANSKFYDEYRAENGVVLNDKYTGKAKTENFHAGVTHTRYAENGSYLDLVGQLSWVKNKYYALDSQAKNHGFGVALSSEVGHPFALGKEKMNNGDSWIIEPQAQLIYQYLGLSRFNDDLRSVHQDKQHGLRGRVGARLAYNDLTAREKVRTLYFTANLWHDFKNTAGSNIGADNINEKFAKTWGEFGVGTQLATSANSHIYADVRYEHSLNGAKRQGYKGSVGIKYSW</sequence>
<dbReference type="GeneID" id="60799015"/>
<reference evidence="3 4" key="1">
    <citation type="submission" date="2010-12" db="EMBL/GenBank/DDBJ databases">
        <authorList>
            <person name="Muzny D."/>
            <person name="Qin X."/>
            <person name="Deng J."/>
            <person name="Jiang H."/>
            <person name="Liu Y."/>
            <person name="Qu J."/>
            <person name="Song X.-Z."/>
            <person name="Zhang L."/>
            <person name="Thornton R."/>
            <person name="Coyle M."/>
            <person name="Francisco L."/>
            <person name="Jackson L."/>
            <person name="Javaid M."/>
            <person name="Korchina V."/>
            <person name="Kovar C."/>
            <person name="Mata R."/>
            <person name="Mathew T."/>
            <person name="Ngo R."/>
            <person name="Nguyen L."/>
            <person name="Nguyen N."/>
            <person name="Okwuonu G."/>
            <person name="Ongeri F."/>
            <person name="Pham C."/>
            <person name="Simmons D."/>
            <person name="Wilczek-Boney K."/>
            <person name="Hale W."/>
            <person name="Jakkamsetti A."/>
            <person name="Pham P."/>
            <person name="Ruth R."/>
            <person name="San Lucas F."/>
            <person name="Warren J."/>
            <person name="Zhang J."/>
            <person name="Zhao Z."/>
            <person name="Zhou C."/>
            <person name="Zhu D."/>
            <person name="Lee S."/>
            <person name="Bess C."/>
            <person name="Blankenburg K."/>
            <person name="Forbes L."/>
            <person name="Fu Q."/>
            <person name="Gubbala S."/>
            <person name="Hirani K."/>
            <person name="Jayaseelan J.C."/>
            <person name="Lara F."/>
            <person name="Munidasa M."/>
            <person name="Palculict T."/>
            <person name="Patil S."/>
            <person name="Pu L.-L."/>
            <person name="Saada N."/>
            <person name="Tang L."/>
            <person name="Weissenberger G."/>
            <person name="Zhu Y."/>
            <person name="Hemphill L."/>
            <person name="Shang Y."/>
            <person name="Youmans B."/>
            <person name="Ayvaz T."/>
            <person name="Ross M."/>
            <person name="Santibanez J."/>
            <person name="Aqrawi P."/>
            <person name="Gross S."/>
            <person name="Joshi V."/>
            <person name="Fowler G."/>
            <person name="Nazareth L."/>
            <person name="Reid J."/>
            <person name="Worley K."/>
            <person name="Petrosino J."/>
            <person name="Highlander S."/>
            <person name="Gibbs R."/>
        </authorList>
    </citation>
    <scope>NUCLEOTIDE SEQUENCE [LARGE SCALE GENOMIC DNA]</scope>
    <source>
        <strain evidence="3 4">ATCC 33393</strain>
    </source>
</reference>
<dbReference type="Pfam" id="PF03797">
    <property type="entry name" value="Autotransporter"/>
    <property type="match status" value="1"/>
</dbReference>
<dbReference type="InterPro" id="IPR012332">
    <property type="entry name" value="Autotransporter_pectin_lyase_C"/>
</dbReference>
<dbReference type="EMBL" id="AEPS01000010">
    <property type="protein sequence ID" value="EFU67220.1"/>
    <property type="molecule type" value="Genomic_DNA"/>
</dbReference>
<comment type="caution">
    <text evidence="3">The sequence shown here is derived from an EMBL/GenBank/DDBJ whole genome shotgun (WGS) entry which is preliminary data.</text>
</comment>
<dbReference type="PANTHER" id="PTHR35037">
    <property type="entry name" value="C-TERMINAL REGION OF AIDA-LIKE PROTEIN"/>
    <property type="match status" value="1"/>
</dbReference>
<feature type="chain" id="PRO_5003205702" evidence="1">
    <location>
        <begin position="29"/>
        <end position="969"/>
    </location>
</feature>
<dbReference type="Proteomes" id="UP000032871">
    <property type="component" value="Unassembled WGS sequence"/>
</dbReference>
<evidence type="ECO:0000256" key="1">
    <source>
        <dbReference type="SAM" id="SignalP"/>
    </source>
</evidence>
<feature type="signal peptide" evidence="1">
    <location>
        <begin position="1"/>
        <end position="28"/>
    </location>
</feature>
<dbReference type="InterPro" id="IPR011050">
    <property type="entry name" value="Pectin_lyase_fold/virulence"/>
</dbReference>
<proteinExistence type="predicted"/>
<dbReference type="GO" id="GO:0019867">
    <property type="term" value="C:outer membrane"/>
    <property type="evidence" value="ECO:0007669"/>
    <property type="project" value="InterPro"/>
</dbReference>
<dbReference type="InterPro" id="IPR051551">
    <property type="entry name" value="Autotransporter_adhesion"/>
</dbReference>